<dbReference type="NCBIfam" id="NF038125">
    <property type="entry name" value="PEP_CTERM_THxN"/>
    <property type="match status" value="1"/>
</dbReference>
<feature type="chain" id="PRO_5001626106" description="PEP-CTERM protein-sorting domain-containing protein" evidence="1">
    <location>
        <begin position="23"/>
        <end position="263"/>
    </location>
</feature>
<protein>
    <recommendedName>
        <fullName evidence="4">PEP-CTERM protein-sorting domain-containing protein</fullName>
    </recommendedName>
</protein>
<keyword evidence="1" id="KW-0732">Signal</keyword>
<evidence type="ECO:0000313" key="2">
    <source>
        <dbReference type="EMBL" id="KDM91298.1"/>
    </source>
</evidence>
<organism evidence="2 3">
    <name type="scientific">Photobacterium galatheae</name>
    <dbReference type="NCBI Taxonomy" id="1654360"/>
    <lineage>
        <taxon>Bacteria</taxon>
        <taxon>Pseudomonadati</taxon>
        <taxon>Pseudomonadota</taxon>
        <taxon>Gammaproteobacteria</taxon>
        <taxon>Vibrionales</taxon>
        <taxon>Vibrionaceae</taxon>
        <taxon>Photobacterium</taxon>
    </lineage>
</organism>
<evidence type="ECO:0000256" key="1">
    <source>
        <dbReference type="SAM" id="SignalP"/>
    </source>
</evidence>
<dbReference type="RefSeq" id="WP_036752725.1">
    <property type="nucleotide sequence ID" value="NZ_JAGSGC010000010.1"/>
</dbReference>
<accession>A0A066RV95</accession>
<dbReference type="EMBL" id="JMIB01000023">
    <property type="protein sequence ID" value="KDM91298.1"/>
    <property type="molecule type" value="Genomic_DNA"/>
</dbReference>
<sequence>MNKLGKYTLFSLMLMAGANVSAAIVQVQFSNFTGAWVNTTATAGGGQPTTIGNGSDNPMLRWGIPFNNGGPQSGYDFKSTPAFATAFDTNSGTSPDFTLGMFTHLNNVISSDGASLLTTDLELNTTVSIDGGAPIDVQFVFHFTHNETDNGADPCANGQANGAGVNVNGCADIITVTTADFSDAITVNGIDYILNIQGFLANGMFATEFQTIEENTNFALIVANLTARESDVPMPEPASMVYFVSFILALTAIRRRFTRKQNQ</sequence>
<dbReference type="OrthoDB" id="5815247at2"/>
<reference evidence="2 3" key="1">
    <citation type="submission" date="2014-04" db="EMBL/GenBank/DDBJ databases">
        <title>Draft genome sequence of Photobacterium halotolerans S2753: a solonamide, ngercheumicin and holomycin producer.</title>
        <authorList>
            <person name="Machado H.R."/>
            <person name="Gram L."/>
        </authorList>
    </citation>
    <scope>NUCLEOTIDE SEQUENCE [LARGE SCALE GENOMIC DNA]</scope>
    <source>
        <strain evidence="2 3">S2753</strain>
    </source>
</reference>
<dbReference type="Proteomes" id="UP000027192">
    <property type="component" value="Unassembled WGS sequence"/>
</dbReference>
<comment type="caution">
    <text evidence="2">The sequence shown here is derived from an EMBL/GenBank/DDBJ whole genome shotgun (WGS) entry which is preliminary data.</text>
</comment>
<proteinExistence type="predicted"/>
<dbReference type="STRING" id="1654360.EA58_12060"/>
<evidence type="ECO:0000313" key="3">
    <source>
        <dbReference type="Proteomes" id="UP000027192"/>
    </source>
</evidence>
<name>A0A066RV95_9GAMM</name>
<dbReference type="AlphaFoldDB" id="A0A066RV95"/>
<gene>
    <name evidence="2" type="ORF">EA58_12060</name>
</gene>
<keyword evidence="3" id="KW-1185">Reference proteome</keyword>
<dbReference type="NCBIfam" id="NF038131">
    <property type="entry name" value="choice_anch_K"/>
    <property type="match status" value="1"/>
</dbReference>
<feature type="signal peptide" evidence="1">
    <location>
        <begin position="1"/>
        <end position="22"/>
    </location>
</feature>
<dbReference type="InterPro" id="IPR047995">
    <property type="entry name" value="Choice_anch_K"/>
</dbReference>
<evidence type="ECO:0008006" key="4">
    <source>
        <dbReference type="Google" id="ProtNLM"/>
    </source>
</evidence>